<feature type="transmembrane region" description="Helical" evidence="6">
    <location>
        <begin position="71"/>
        <end position="90"/>
    </location>
</feature>
<evidence type="ECO:0000256" key="3">
    <source>
        <dbReference type="ARBA" id="ARBA00022692"/>
    </source>
</evidence>
<dbReference type="Proteomes" id="UP001589906">
    <property type="component" value="Unassembled WGS sequence"/>
</dbReference>
<evidence type="ECO:0000313" key="7">
    <source>
        <dbReference type="EMBL" id="MFC0634941.1"/>
    </source>
</evidence>
<gene>
    <name evidence="7" type="ORF">ACFFGE_13755</name>
</gene>
<dbReference type="PANTHER" id="PTHR30086">
    <property type="entry name" value="ARGININE EXPORTER PROTEIN ARGO"/>
    <property type="match status" value="1"/>
</dbReference>
<dbReference type="Pfam" id="PF01810">
    <property type="entry name" value="LysE"/>
    <property type="match status" value="1"/>
</dbReference>
<dbReference type="RefSeq" id="WP_376837039.1">
    <property type="nucleotide sequence ID" value="NZ_JBHLSW010000015.1"/>
</dbReference>
<evidence type="ECO:0000256" key="6">
    <source>
        <dbReference type="SAM" id="Phobius"/>
    </source>
</evidence>
<evidence type="ECO:0000256" key="4">
    <source>
        <dbReference type="ARBA" id="ARBA00022989"/>
    </source>
</evidence>
<protein>
    <submittedName>
        <fullName evidence="7">LysE family translocator</fullName>
    </submittedName>
</protein>
<keyword evidence="4 6" id="KW-1133">Transmembrane helix</keyword>
<dbReference type="PANTHER" id="PTHR30086:SF20">
    <property type="entry name" value="ARGININE EXPORTER PROTEIN ARGO-RELATED"/>
    <property type="match status" value="1"/>
</dbReference>
<dbReference type="InterPro" id="IPR001123">
    <property type="entry name" value="LeuE-type"/>
</dbReference>
<reference evidence="7 8" key="1">
    <citation type="submission" date="2024-09" db="EMBL/GenBank/DDBJ databases">
        <authorList>
            <person name="Sun Q."/>
            <person name="Mori K."/>
        </authorList>
    </citation>
    <scope>NUCLEOTIDE SEQUENCE [LARGE SCALE GENOMIC DNA]</scope>
    <source>
        <strain evidence="7 8">NCAIM B.02621</strain>
    </source>
</reference>
<comment type="subcellular location">
    <subcellularLocation>
        <location evidence="1">Cell membrane</location>
        <topology evidence="1">Multi-pass membrane protein</topology>
    </subcellularLocation>
</comment>
<evidence type="ECO:0000313" key="8">
    <source>
        <dbReference type="Proteomes" id="UP001589906"/>
    </source>
</evidence>
<organism evidence="7 8">
    <name type="scientific">Brevundimonas balnearis</name>
    <dbReference type="NCBI Taxonomy" id="1572858"/>
    <lineage>
        <taxon>Bacteria</taxon>
        <taxon>Pseudomonadati</taxon>
        <taxon>Pseudomonadota</taxon>
        <taxon>Alphaproteobacteria</taxon>
        <taxon>Caulobacterales</taxon>
        <taxon>Caulobacteraceae</taxon>
        <taxon>Brevundimonas</taxon>
    </lineage>
</organism>
<comment type="caution">
    <text evidence="7">The sequence shown here is derived from an EMBL/GenBank/DDBJ whole genome shotgun (WGS) entry which is preliminary data.</text>
</comment>
<evidence type="ECO:0000256" key="5">
    <source>
        <dbReference type="ARBA" id="ARBA00023136"/>
    </source>
</evidence>
<accession>A0ABV6R5N3</accession>
<keyword evidence="8" id="KW-1185">Reference proteome</keyword>
<feature type="transmembrane region" description="Helical" evidence="6">
    <location>
        <begin position="45"/>
        <end position="64"/>
    </location>
</feature>
<evidence type="ECO:0000256" key="1">
    <source>
        <dbReference type="ARBA" id="ARBA00004651"/>
    </source>
</evidence>
<dbReference type="EMBL" id="JBHLSW010000015">
    <property type="protein sequence ID" value="MFC0634941.1"/>
    <property type="molecule type" value="Genomic_DNA"/>
</dbReference>
<keyword evidence="3 6" id="KW-0812">Transmembrane</keyword>
<proteinExistence type="predicted"/>
<sequence length="129" mass="13414">MMIDPGVLWPFLLAALLMELTQGPNMGWLALTALARGRRAGLAAVAGVTLGLTAWMLAATLGLAQLLAGAPAVYAALAWAGVAFMLYLAWEAWRGPGTATAQAPGPADRWALFRRGMAGNLLNPKATAL</sequence>
<name>A0ABV6R5N3_9CAUL</name>
<evidence type="ECO:0000256" key="2">
    <source>
        <dbReference type="ARBA" id="ARBA00022475"/>
    </source>
</evidence>
<keyword evidence="2" id="KW-1003">Cell membrane</keyword>
<keyword evidence="5 6" id="KW-0472">Membrane</keyword>